<comment type="similarity">
    <text evidence="1">Belongs to the cytochrome P450 family.</text>
</comment>
<dbReference type="PANTHER" id="PTHR46696:SF1">
    <property type="entry name" value="CYTOCHROME P450 YJIB-RELATED"/>
    <property type="match status" value="1"/>
</dbReference>
<keyword evidence="4" id="KW-1185">Reference proteome</keyword>
<sequence length="460" mass="50010">MTAPKPTELQPPPGCPAHAGGVPLYGEEFAANPTRTYDELRKYGAVAPVELSPGLTASLVTSYGPALEVLRDSETFPKDGRTWQATAPQDSPILGMLMYRPNVYHADGAPHARLRVTITDSFERVDANVLRRHIEQSADRLIDQFAGEGRADLLNDYAKTLPLMVLQLLMGFPKDKGDQMMAAMSRVFDGIEPEKSNMELAGLLVELIAMKRAEPGQDLTSWMLLHNAQLTDDEMIHQLVILLGAGVEPTQNWIANALRLLLSDDRFAGDLAGGSMPVEDALVEVLWTDPPFSNFCMTYPTRDVEVAGTVLPKDKPVLIGLAAANTDPELASEGRAGNRAHLAFGGGAHVCPTQSQARLIASVAIEKLLDRLPDLELAVAADQLSWRPGPLHRALTALPVRFPPVPVQIGETIGDSTWKDRPVPSSSTPPEPTSSPKQASSGRRARPRWLNSLVGWWRGQ</sequence>
<accession>A0AAC9HTI1</accession>
<dbReference type="SUPFAM" id="SSF48264">
    <property type="entry name" value="Cytochrome P450"/>
    <property type="match status" value="1"/>
</dbReference>
<dbReference type="InterPro" id="IPR036396">
    <property type="entry name" value="Cyt_P450_sf"/>
</dbReference>
<gene>
    <name evidence="3" type="ORF">TL08_17100</name>
</gene>
<dbReference type="GO" id="GO:0020037">
    <property type="term" value="F:heme binding"/>
    <property type="evidence" value="ECO:0007669"/>
    <property type="project" value="InterPro"/>
</dbReference>
<evidence type="ECO:0000313" key="3">
    <source>
        <dbReference type="EMBL" id="AOS64220.1"/>
    </source>
</evidence>
<dbReference type="EMBL" id="CP014859">
    <property type="protein sequence ID" value="AOS64220.1"/>
    <property type="molecule type" value="Genomic_DNA"/>
</dbReference>
<dbReference type="PRINTS" id="PR00359">
    <property type="entry name" value="BP450"/>
</dbReference>
<organism evidence="3 4">
    <name type="scientific">Actinoalloteichus hymeniacidonis</name>
    <dbReference type="NCBI Taxonomy" id="340345"/>
    <lineage>
        <taxon>Bacteria</taxon>
        <taxon>Bacillati</taxon>
        <taxon>Actinomycetota</taxon>
        <taxon>Actinomycetes</taxon>
        <taxon>Pseudonocardiales</taxon>
        <taxon>Pseudonocardiaceae</taxon>
        <taxon>Actinoalloteichus</taxon>
    </lineage>
</organism>
<dbReference type="InterPro" id="IPR002397">
    <property type="entry name" value="Cyt_P450_B"/>
</dbReference>
<feature type="region of interest" description="Disordered" evidence="2">
    <location>
        <begin position="411"/>
        <end position="447"/>
    </location>
</feature>
<evidence type="ECO:0000256" key="1">
    <source>
        <dbReference type="ARBA" id="ARBA00010617"/>
    </source>
</evidence>
<reference evidence="4" key="1">
    <citation type="submission" date="2016-03" db="EMBL/GenBank/DDBJ databases">
        <title>Complete genome sequence of the type strain Actinoalloteichus hymeniacidonis DSM 45092.</title>
        <authorList>
            <person name="Schaffert L."/>
            <person name="Albersmeier A."/>
            <person name="Winkler A."/>
            <person name="Kalinowski J."/>
            <person name="Zotchev S."/>
            <person name="Ruckert C."/>
        </authorList>
    </citation>
    <scope>NUCLEOTIDE SEQUENCE [LARGE SCALE GENOMIC DNA]</scope>
    <source>
        <strain evidence="4">HPA177(T) (DSM 45092(T))</strain>
    </source>
</reference>
<evidence type="ECO:0000256" key="2">
    <source>
        <dbReference type="SAM" id="MobiDB-lite"/>
    </source>
</evidence>
<protein>
    <submittedName>
        <fullName evidence="3">Cytochrome P450</fullName>
    </submittedName>
</protein>
<proteinExistence type="inferred from homology"/>
<dbReference type="Gene3D" id="1.10.630.10">
    <property type="entry name" value="Cytochrome P450"/>
    <property type="match status" value="1"/>
</dbReference>
<dbReference type="KEGG" id="ahm:TL08_17100"/>
<dbReference type="GO" id="GO:0005506">
    <property type="term" value="F:iron ion binding"/>
    <property type="evidence" value="ECO:0007669"/>
    <property type="project" value="InterPro"/>
</dbReference>
<dbReference type="GO" id="GO:0016705">
    <property type="term" value="F:oxidoreductase activity, acting on paired donors, with incorporation or reduction of molecular oxygen"/>
    <property type="evidence" value="ECO:0007669"/>
    <property type="project" value="InterPro"/>
</dbReference>
<evidence type="ECO:0000313" key="4">
    <source>
        <dbReference type="Proteomes" id="UP000095210"/>
    </source>
</evidence>
<dbReference type="AlphaFoldDB" id="A0AAC9HTI1"/>
<dbReference type="Proteomes" id="UP000095210">
    <property type="component" value="Chromosome"/>
</dbReference>
<dbReference type="RefSeq" id="WP_236750295.1">
    <property type="nucleotide sequence ID" value="NZ_CP014859.1"/>
</dbReference>
<dbReference type="CDD" id="cd20623">
    <property type="entry name" value="CYP_unk"/>
    <property type="match status" value="1"/>
</dbReference>
<name>A0AAC9HTI1_9PSEU</name>
<dbReference type="GO" id="GO:0004497">
    <property type="term" value="F:monooxygenase activity"/>
    <property type="evidence" value="ECO:0007669"/>
    <property type="project" value="InterPro"/>
</dbReference>
<dbReference type="PANTHER" id="PTHR46696">
    <property type="entry name" value="P450, PUTATIVE (EUROFUNG)-RELATED"/>
    <property type="match status" value="1"/>
</dbReference>